<keyword evidence="2" id="KW-0689">Ribosomal protein</keyword>
<keyword evidence="5" id="KW-1185">Reference proteome</keyword>
<accession>A0ABQ6MI42</accession>
<comment type="caution">
    <text evidence="4">The sequence shown here is derived from an EMBL/GenBank/DDBJ whole genome shotgun (WGS) entry which is preliminary data.</text>
</comment>
<dbReference type="PANTHER" id="PTHR23413">
    <property type="entry name" value="60S RIBOSOMAL PROTEIN L32 AND DNA-DIRECTED RNA POLYMERASE II, SUBUNIT N"/>
    <property type="match status" value="1"/>
</dbReference>
<dbReference type="Proteomes" id="UP001165060">
    <property type="component" value="Unassembled WGS sequence"/>
</dbReference>
<name>A0ABQ6MI42_9STRA</name>
<dbReference type="InterPro" id="IPR001515">
    <property type="entry name" value="Ribosomal_eL32"/>
</dbReference>
<protein>
    <recommendedName>
        <fullName evidence="6">60S ribosomal protein L32</fullName>
    </recommendedName>
</protein>
<proteinExistence type="inferred from homology"/>
<dbReference type="SMART" id="SM01393">
    <property type="entry name" value="Ribosomal_L32e"/>
    <property type="match status" value="1"/>
</dbReference>
<evidence type="ECO:0000256" key="3">
    <source>
        <dbReference type="ARBA" id="ARBA00023274"/>
    </source>
</evidence>
<keyword evidence="3" id="KW-0687">Ribonucleoprotein</keyword>
<dbReference type="Pfam" id="PF01655">
    <property type="entry name" value="Ribosomal_L32e"/>
    <property type="match status" value="1"/>
</dbReference>
<gene>
    <name evidence="4" type="ORF">TeGR_g6962</name>
</gene>
<dbReference type="CDD" id="cd00513">
    <property type="entry name" value="Ribosomal_L32_L32e"/>
    <property type="match status" value="1"/>
</dbReference>
<evidence type="ECO:0000256" key="2">
    <source>
        <dbReference type="ARBA" id="ARBA00022980"/>
    </source>
</evidence>
<organism evidence="4 5">
    <name type="scientific">Tetraparma gracilis</name>
    <dbReference type="NCBI Taxonomy" id="2962635"/>
    <lineage>
        <taxon>Eukaryota</taxon>
        <taxon>Sar</taxon>
        <taxon>Stramenopiles</taxon>
        <taxon>Ochrophyta</taxon>
        <taxon>Bolidophyceae</taxon>
        <taxon>Parmales</taxon>
        <taxon>Triparmaceae</taxon>
        <taxon>Tetraparma</taxon>
    </lineage>
</organism>
<evidence type="ECO:0000313" key="5">
    <source>
        <dbReference type="Proteomes" id="UP001165060"/>
    </source>
</evidence>
<evidence type="ECO:0000256" key="1">
    <source>
        <dbReference type="ARBA" id="ARBA00008431"/>
    </source>
</evidence>
<dbReference type="EMBL" id="BRYB01002852">
    <property type="protein sequence ID" value="GMI26502.1"/>
    <property type="molecule type" value="Genomic_DNA"/>
</dbReference>
<dbReference type="PANTHER" id="PTHR23413:SF1">
    <property type="entry name" value="RIBOSOMAL PROTEIN L32"/>
    <property type="match status" value="1"/>
</dbReference>
<reference evidence="4 5" key="1">
    <citation type="journal article" date="2023" name="Commun. Biol.">
        <title>Genome analysis of Parmales, the sister group of diatoms, reveals the evolutionary specialization of diatoms from phago-mixotrophs to photoautotrophs.</title>
        <authorList>
            <person name="Ban H."/>
            <person name="Sato S."/>
            <person name="Yoshikawa S."/>
            <person name="Yamada K."/>
            <person name="Nakamura Y."/>
            <person name="Ichinomiya M."/>
            <person name="Sato N."/>
            <person name="Blanc-Mathieu R."/>
            <person name="Endo H."/>
            <person name="Kuwata A."/>
            <person name="Ogata H."/>
        </authorList>
    </citation>
    <scope>NUCLEOTIDE SEQUENCE [LARGE SCALE GENOMIC DNA]</scope>
</reference>
<evidence type="ECO:0008006" key="6">
    <source>
        <dbReference type="Google" id="ProtNLM"/>
    </source>
</evidence>
<dbReference type="InterPro" id="IPR036351">
    <property type="entry name" value="Ribosomal_eL32_sf"/>
</dbReference>
<sequence length="141" mass="16084">MAKITSLNTKTVVKKRTKKFMRHQSDQVTWMRRLSGSKGSWRKPHGIDSRIRRKFKGTIPHPSVGYGSDRKTRNVMPNGFKKVLVNNVAELEMLLMHNRRYCGEVAHAVSSKGRKAIVERAEQLGVRLTNGGARLRAEEDE</sequence>
<comment type="similarity">
    <text evidence="1">Belongs to the eukaryotic ribosomal protein eL32 family.</text>
</comment>
<dbReference type="SUPFAM" id="SSF52042">
    <property type="entry name" value="Ribosomal protein L32e"/>
    <property type="match status" value="1"/>
</dbReference>
<evidence type="ECO:0000313" key="4">
    <source>
        <dbReference type="EMBL" id="GMI26502.1"/>
    </source>
</evidence>